<evidence type="ECO:0000256" key="7">
    <source>
        <dbReference type="ARBA" id="ARBA00023065"/>
    </source>
</evidence>
<dbReference type="PROSITE" id="PS52016">
    <property type="entry name" value="TONB_DEPENDENT_REC_3"/>
    <property type="match status" value="1"/>
</dbReference>
<keyword evidence="7" id="KW-0406">Ion transport</keyword>
<keyword evidence="8 12" id="KW-0798">TonB box</keyword>
<evidence type="ECO:0000256" key="4">
    <source>
        <dbReference type="ARBA" id="ARBA00022496"/>
    </source>
</evidence>
<keyword evidence="10 11" id="KW-0998">Cell outer membrane</keyword>
<dbReference type="PANTHER" id="PTHR32552">
    <property type="entry name" value="FERRICHROME IRON RECEPTOR-RELATED"/>
    <property type="match status" value="1"/>
</dbReference>
<keyword evidence="16" id="KW-0675">Receptor</keyword>
<dbReference type="PANTHER" id="PTHR32552:SF81">
    <property type="entry name" value="TONB-DEPENDENT OUTER MEMBRANE RECEPTOR"/>
    <property type="match status" value="1"/>
</dbReference>
<keyword evidence="5 11" id="KW-0812">Transmembrane</keyword>
<accession>A0A2N5X3T7</accession>
<keyword evidence="3 11" id="KW-1134">Transmembrane beta strand</keyword>
<comment type="similarity">
    <text evidence="11 12">Belongs to the TonB-dependent receptor family.</text>
</comment>
<gene>
    <name evidence="16" type="ORF">C0039_08825</name>
</gene>
<keyword evidence="6" id="KW-0408">Iron</keyword>
<evidence type="ECO:0000256" key="12">
    <source>
        <dbReference type="RuleBase" id="RU003357"/>
    </source>
</evidence>
<evidence type="ECO:0000256" key="5">
    <source>
        <dbReference type="ARBA" id="ARBA00022692"/>
    </source>
</evidence>
<keyword evidence="9 11" id="KW-0472">Membrane</keyword>
<comment type="caution">
    <text evidence="16">The sequence shown here is derived from an EMBL/GenBank/DDBJ whole genome shotgun (WGS) entry which is preliminary data.</text>
</comment>
<proteinExistence type="inferred from homology"/>
<keyword evidence="13" id="KW-0732">Signal</keyword>
<feature type="domain" description="TonB-dependent receptor plug" evidence="15">
    <location>
        <begin position="50"/>
        <end position="159"/>
    </location>
</feature>
<comment type="subcellular location">
    <subcellularLocation>
        <location evidence="1 11">Cell outer membrane</location>
        <topology evidence="1 11">Multi-pass membrane protein</topology>
    </subcellularLocation>
</comment>
<evidence type="ECO:0000256" key="6">
    <source>
        <dbReference type="ARBA" id="ARBA00023004"/>
    </source>
</evidence>
<evidence type="ECO:0000313" key="17">
    <source>
        <dbReference type="Proteomes" id="UP000235005"/>
    </source>
</evidence>
<organism evidence="16 17">
    <name type="scientific">Pseudohalioglobus lutimaris</name>
    <dbReference type="NCBI Taxonomy" id="1737061"/>
    <lineage>
        <taxon>Bacteria</taxon>
        <taxon>Pseudomonadati</taxon>
        <taxon>Pseudomonadota</taxon>
        <taxon>Gammaproteobacteria</taxon>
        <taxon>Cellvibrionales</taxon>
        <taxon>Halieaceae</taxon>
        <taxon>Pseudohalioglobus</taxon>
    </lineage>
</organism>
<dbReference type="GO" id="GO:0009279">
    <property type="term" value="C:cell outer membrane"/>
    <property type="evidence" value="ECO:0007669"/>
    <property type="project" value="UniProtKB-SubCell"/>
</dbReference>
<dbReference type="RefSeq" id="WP_075999933.1">
    <property type="nucleotide sequence ID" value="NZ_PKUS01000008.1"/>
</dbReference>
<evidence type="ECO:0000256" key="13">
    <source>
        <dbReference type="SAM" id="SignalP"/>
    </source>
</evidence>
<evidence type="ECO:0000256" key="10">
    <source>
        <dbReference type="ARBA" id="ARBA00023237"/>
    </source>
</evidence>
<dbReference type="Pfam" id="PF00593">
    <property type="entry name" value="TonB_dep_Rec_b-barrel"/>
    <property type="match status" value="1"/>
</dbReference>
<evidence type="ECO:0000256" key="1">
    <source>
        <dbReference type="ARBA" id="ARBA00004571"/>
    </source>
</evidence>
<sequence length="757" mass="82335">MKPSIARTPLFAAIAMATAVTSPAVVAQSDETSFALEEVVVTARRRSESLQDVPIAVTALSGDALKLRGAADITELAQSVPSVTLEPSRATNSTLTAFIRGVGQQDPLAGYEQGVGLYLDDVFLARPQAAVLDIYDVERIEVLRGPQGTLYGRNTVGGAIKYVTRRLSDELSGSLKGTYGSYDQIDLVGTVSVPLGDSFRVGGSVASFQRDGYGENKTTGDDQYDKDIFAYRLSAEWLPTDNILVRFSYDDTQDDSSAVAGYRPFAGAVSGAPVLNDIYDTTAGASDNISTAGINGNNEVQAEGWMLGVDWNLGDHWTFRSITADREDYTESVIDFDSLAVDDFDAPVIYDNDQFSQEFQLLFNSDKMNLVTGFYYIDAEASNDFDVVLGQLGRAAYGSELTAYTGGQVDTESWSVFADLTWNFTDKLSVAVGGRYTEDKRSADVFRGSYLGAGGSPFFGNDDAFLLAVTSDYEAERTFYDFSPRINVSYLWTDDITVYGGYSQGFKAGMFDPRGANLVTPAVEQGVDPEQLDSYEIGFKSVYWDGRAITNIAVFYSEYTDMQVPGSVGIDTNGDGINDDFVGTLTNAGEAEISGIEIEGNFLFTENFSMQVAASFLDADIKEWIVNDVDVSDQREIQNTPEEMAYIGFTYNTMAMNGELTLNANWSYKGDITQFEAPAPILDQDAYDMINASVVWVSGSETWLLGIHGKNLTDEEIKTAGYCFGSGGCPSTLGLEDNTSIFYAPPLTVSATVEYRF</sequence>
<dbReference type="Pfam" id="PF07715">
    <property type="entry name" value="Plug"/>
    <property type="match status" value="1"/>
</dbReference>
<dbReference type="InterPro" id="IPR036942">
    <property type="entry name" value="Beta-barrel_TonB_sf"/>
</dbReference>
<name>A0A2N5X3T7_9GAMM</name>
<feature type="signal peptide" evidence="13">
    <location>
        <begin position="1"/>
        <end position="27"/>
    </location>
</feature>
<evidence type="ECO:0000256" key="8">
    <source>
        <dbReference type="ARBA" id="ARBA00023077"/>
    </source>
</evidence>
<dbReference type="InterPro" id="IPR012910">
    <property type="entry name" value="Plug_dom"/>
</dbReference>
<dbReference type="Gene3D" id="2.40.170.20">
    <property type="entry name" value="TonB-dependent receptor, beta-barrel domain"/>
    <property type="match status" value="1"/>
</dbReference>
<reference evidence="16 17" key="1">
    <citation type="submission" date="2018-01" db="EMBL/GenBank/DDBJ databases">
        <title>The draft genome sequence of Halioglobus lutimaris HF004.</title>
        <authorList>
            <person name="Du Z.-J."/>
            <person name="Shi M.-J."/>
        </authorList>
    </citation>
    <scope>NUCLEOTIDE SEQUENCE [LARGE SCALE GENOMIC DNA]</scope>
    <source>
        <strain evidence="16 17">HF004</strain>
    </source>
</reference>
<feature type="domain" description="TonB-dependent receptor-like beta-barrel" evidence="14">
    <location>
        <begin position="255"/>
        <end position="712"/>
    </location>
</feature>
<dbReference type="AlphaFoldDB" id="A0A2N5X3T7"/>
<feature type="chain" id="PRO_5014743184" evidence="13">
    <location>
        <begin position="28"/>
        <end position="757"/>
    </location>
</feature>
<dbReference type="CDD" id="cd01347">
    <property type="entry name" value="ligand_gated_channel"/>
    <property type="match status" value="1"/>
</dbReference>
<dbReference type="InterPro" id="IPR039426">
    <property type="entry name" value="TonB-dep_rcpt-like"/>
</dbReference>
<evidence type="ECO:0000259" key="14">
    <source>
        <dbReference type="Pfam" id="PF00593"/>
    </source>
</evidence>
<dbReference type="OrthoDB" id="7051185at2"/>
<dbReference type="GO" id="GO:0006826">
    <property type="term" value="P:iron ion transport"/>
    <property type="evidence" value="ECO:0007669"/>
    <property type="project" value="UniProtKB-KW"/>
</dbReference>
<dbReference type="EMBL" id="PKUS01000008">
    <property type="protein sequence ID" value="PLW69154.1"/>
    <property type="molecule type" value="Genomic_DNA"/>
</dbReference>
<evidence type="ECO:0000256" key="2">
    <source>
        <dbReference type="ARBA" id="ARBA00022448"/>
    </source>
</evidence>
<keyword evidence="2 11" id="KW-0813">Transport</keyword>
<keyword evidence="17" id="KW-1185">Reference proteome</keyword>
<evidence type="ECO:0000313" key="16">
    <source>
        <dbReference type="EMBL" id="PLW69154.1"/>
    </source>
</evidence>
<evidence type="ECO:0000256" key="9">
    <source>
        <dbReference type="ARBA" id="ARBA00023136"/>
    </source>
</evidence>
<dbReference type="InterPro" id="IPR000531">
    <property type="entry name" value="Beta-barrel_TonB"/>
</dbReference>
<evidence type="ECO:0000256" key="11">
    <source>
        <dbReference type="PROSITE-ProRule" id="PRU01360"/>
    </source>
</evidence>
<evidence type="ECO:0000256" key="3">
    <source>
        <dbReference type="ARBA" id="ARBA00022452"/>
    </source>
</evidence>
<dbReference type="Proteomes" id="UP000235005">
    <property type="component" value="Unassembled WGS sequence"/>
</dbReference>
<keyword evidence="4" id="KW-0410">Iron transport</keyword>
<dbReference type="SUPFAM" id="SSF56935">
    <property type="entry name" value="Porins"/>
    <property type="match status" value="1"/>
</dbReference>
<evidence type="ECO:0000259" key="15">
    <source>
        <dbReference type="Pfam" id="PF07715"/>
    </source>
</evidence>
<protein>
    <submittedName>
        <fullName evidence="16">TonB-dependent receptor</fullName>
    </submittedName>
</protein>